<reference evidence="3" key="1">
    <citation type="submission" date="2007-11" db="EMBL/GenBank/DDBJ databases">
        <authorList>
            <consortium name="The Broad Institute Genome Sequencing Platform"/>
            <person name="Volkman S.K."/>
            <person name="Daily J.P."/>
            <person name="Sarr O."/>
            <person name="Ndiaye D."/>
            <person name="Ndir O."/>
            <person name="Mboup S."/>
            <person name="Lukens A."/>
            <person name="Stange-Thomann N."/>
            <person name="Mauceli E."/>
            <person name="Gnerre S."/>
            <person name="Jaffe D."/>
            <person name="Zainoun J."/>
            <person name="Wiegand R.C."/>
            <person name="Birren B."/>
            <person name="Galagan J."/>
            <person name="Lander E."/>
            <person name="Wirth D.F."/>
        </authorList>
    </citation>
    <scope>NUCLEOTIDE SEQUENCE [LARGE SCALE GENOMIC DNA]</scope>
    <source>
        <strain evidence="3">7G8</strain>
    </source>
</reference>
<dbReference type="EMBL" id="KE123631">
    <property type="protein sequence ID" value="EUR67162.1"/>
    <property type="molecule type" value="Genomic_DNA"/>
</dbReference>
<name>W7FHT3_PLAF8</name>
<keyword evidence="1" id="KW-0812">Transmembrane</keyword>
<protein>
    <submittedName>
        <fullName evidence="2">Uncharacterized protein</fullName>
    </submittedName>
</protein>
<evidence type="ECO:0000256" key="1">
    <source>
        <dbReference type="SAM" id="Phobius"/>
    </source>
</evidence>
<sequence length="71" mass="7986">MNPLFLYFLQKKELQLLLNLVSSLILHNASKYKRILLNVNKIDSFHTGTILGAGIRSLITSGTVSLVLFVR</sequence>
<proteinExistence type="predicted"/>
<gene>
    <name evidence="2" type="ORF">PFBG_04236</name>
</gene>
<keyword evidence="1" id="KW-0472">Membrane</keyword>
<dbReference type="AlphaFoldDB" id="W7FHT3"/>
<accession>W7FHT3</accession>
<organism evidence="2 3">
    <name type="scientific">Plasmodium falciparum (isolate 7G8)</name>
    <dbReference type="NCBI Taxonomy" id="57266"/>
    <lineage>
        <taxon>Eukaryota</taxon>
        <taxon>Sar</taxon>
        <taxon>Alveolata</taxon>
        <taxon>Apicomplexa</taxon>
        <taxon>Aconoidasida</taxon>
        <taxon>Haemosporida</taxon>
        <taxon>Plasmodiidae</taxon>
        <taxon>Plasmodium</taxon>
        <taxon>Plasmodium (Laverania)</taxon>
    </lineage>
</organism>
<dbReference type="Proteomes" id="UP000030688">
    <property type="component" value="Unassembled WGS sequence"/>
</dbReference>
<evidence type="ECO:0000313" key="3">
    <source>
        <dbReference type="Proteomes" id="UP000030688"/>
    </source>
</evidence>
<evidence type="ECO:0000313" key="2">
    <source>
        <dbReference type="EMBL" id="EUR67162.1"/>
    </source>
</evidence>
<feature type="transmembrane region" description="Helical" evidence="1">
    <location>
        <begin position="45"/>
        <end position="70"/>
    </location>
</feature>
<reference evidence="2 3" key="2">
    <citation type="submission" date="2013-02" db="EMBL/GenBank/DDBJ databases">
        <title>The Genome Sequence of Plasmodium falciparum 7G8.</title>
        <authorList>
            <consortium name="The Broad Institute Genome Sequencing Platform"/>
            <consortium name="The Broad Institute Genome Sequencing Center for Infectious Disease"/>
            <person name="Neafsey D."/>
            <person name="Cheeseman I."/>
            <person name="Volkman S."/>
            <person name="Adams J."/>
            <person name="Walker B."/>
            <person name="Young S.K."/>
            <person name="Zeng Q."/>
            <person name="Gargeya S."/>
            <person name="Fitzgerald M."/>
            <person name="Haas B."/>
            <person name="Abouelleil A."/>
            <person name="Alvarado L."/>
            <person name="Arachchi H.M."/>
            <person name="Berlin A.M."/>
            <person name="Chapman S.B."/>
            <person name="Dewar J."/>
            <person name="Goldberg J."/>
            <person name="Griggs A."/>
            <person name="Gujja S."/>
            <person name="Hansen M."/>
            <person name="Howarth C."/>
            <person name="Imamovic A."/>
            <person name="Larimer J."/>
            <person name="McCowan C."/>
            <person name="Murphy C."/>
            <person name="Neiman D."/>
            <person name="Pearson M."/>
            <person name="Priest M."/>
            <person name="Roberts A."/>
            <person name="Saif S."/>
            <person name="Shea T."/>
            <person name="Sisk P."/>
            <person name="Sykes S."/>
            <person name="Wortman J."/>
            <person name="Nusbaum C."/>
            <person name="Birren B."/>
        </authorList>
    </citation>
    <scope>NUCLEOTIDE SEQUENCE [LARGE SCALE GENOMIC DNA]</scope>
    <source>
        <strain evidence="2 3">7G8</strain>
    </source>
</reference>
<keyword evidence="1" id="KW-1133">Transmembrane helix</keyword>